<feature type="compositionally biased region" description="Basic and acidic residues" evidence="1">
    <location>
        <begin position="447"/>
        <end position="463"/>
    </location>
</feature>
<evidence type="ECO:0000313" key="3">
    <source>
        <dbReference type="EMBL" id="QRD05198.1"/>
    </source>
</evidence>
<feature type="compositionally biased region" description="Polar residues" evidence="1">
    <location>
        <begin position="575"/>
        <end position="590"/>
    </location>
</feature>
<feature type="compositionally biased region" description="Pro residues" evidence="1">
    <location>
        <begin position="553"/>
        <end position="572"/>
    </location>
</feature>
<gene>
    <name evidence="3" type="ORF">JI435_307500</name>
</gene>
<dbReference type="OrthoDB" id="21470at2759"/>
<dbReference type="VEuPathDB" id="FungiDB:JI435_307500"/>
<feature type="compositionally biased region" description="Polar residues" evidence="1">
    <location>
        <begin position="471"/>
        <end position="482"/>
    </location>
</feature>
<dbReference type="AlphaFoldDB" id="A0A7U2FH69"/>
<organism evidence="3 4">
    <name type="scientific">Phaeosphaeria nodorum (strain SN15 / ATCC MYA-4574 / FGSC 10173)</name>
    <name type="common">Glume blotch fungus</name>
    <name type="synonym">Parastagonospora nodorum</name>
    <dbReference type="NCBI Taxonomy" id="321614"/>
    <lineage>
        <taxon>Eukaryota</taxon>
        <taxon>Fungi</taxon>
        <taxon>Dikarya</taxon>
        <taxon>Ascomycota</taxon>
        <taxon>Pezizomycotina</taxon>
        <taxon>Dothideomycetes</taxon>
        <taxon>Pleosporomycetidae</taxon>
        <taxon>Pleosporales</taxon>
        <taxon>Pleosporineae</taxon>
        <taxon>Phaeosphaeriaceae</taxon>
        <taxon>Parastagonospora</taxon>
    </lineage>
</organism>
<evidence type="ECO:0000256" key="1">
    <source>
        <dbReference type="SAM" id="MobiDB-lite"/>
    </source>
</evidence>
<feature type="compositionally biased region" description="Gly residues" evidence="1">
    <location>
        <begin position="595"/>
        <end position="636"/>
    </location>
</feature>
<proteinExistence type="predicted"/>
<sequence>MVPDITPAQPPTFVLIAMAQNDAAKRAASMLTIAQLKFKQALKKDDSSESRLPPVAIELSAQFLSDLDAVLKQSTPANVQKCTAWIVKHVASSRIRVASLGDYLISVSRSIMVDQPTSAAVPAVKTAARGRFVPLLIINDVLHTDKYHQRNTGKTGIFGRESMSFIPELIELAAAYSPEKDSQAEKKLRALLNYWAINQLLSADDLKSLQEQAEEALLIAQGVTPVRRRNYLLPEYHGDRNAPWHELPASYMLEQMIKHPNRPIDPRRIKVAKFDKKPVSAHVRKLLDNYFENIDLKYVPTGDNPNGETKKHKLWLDPMGQLVKQNKETGEIDTVYNGYGWSMKLCQDMQEDGVPQTIKVAREEAQREEDMEVLRPAPQQRHSDRRYSPSPRRRLSTSSESDYRQDRGGRSRHSSRSSFDSRPASRSENRPRSRSRHRTSSRTGRRSSPDRGRNYPESQRDQQRPPPRPYSGTSAGPGQQWNRPDASGRGQGMPNSSQYPPPPPPAGARGFSQAPPFPPGAPPFPPPPPMANQYAGQQFPPPPPFQPGAFPGGIPPPPPPNYIGPFPPPPPNVAAMQNQPYNFGGNQFGNSAGHGQTGGPGQGRGNFQGGRGGFRGGGYNNRGGYGGQQRGQRGGW</sequence>
<dbReference type="InterPro" id="IPR006569">
    <property type="entry name" value="CID_dom"/>
</dbReference>
<dbReference type="PROSITE" id="PS51391">
    <property type="entry name" value="CID"/>
    <property type="match status" value="1"/>
</dbReference>
<accession>A0A7U2FH69</accession>
<dbReference type="OMA" id="NYQGQWP"/>
<feature type="compositionally biased region" description="Pro residues" evidence="1">
    <location>
        <begin position="515"/>
        <end position="530"/>
    </location>
</feature>
<dbReference type="Pfam" id="PF04818">
    <property type="entry name" value="CID"/>
    <property type="match status" value="1"/>
</dbReference>
<feature type="compositionally biased region" description="Basic residues" evidence="1">
    <location>
        <begin position="432"/>
        <end position="445"/>
    </location>
</feature>
<protein>
    <recommendedName>
        <fullName evidence="2">CID domain-containing protein</fullName>
    </recommendedName>
</protein>
<dbReference type="Gene3D" id="1.25.40.90">
    <property type="match status" value="1"/>
</dbReference>
<feature type="region of interest" description="Disordered" evidence="1">
    <location>
        <begin position="363"/>
        <end position="636"/>
    </location>
</feature>
<evidence type="ECO:0000259" key="2">
    <source>
        <dbReference type="PROSITE" id="PS51391"/>
    </source>
</evidence>
<name>A0A7U2FH69_PHANO</name>
<reference evidence="4" key="1">
    <citation type="journal article" date="2021" name="BMC Genomics">
        <title>Chromosome-level genome assembly and manually-curated proteome of model necrotroph Parastagonospora nodorum Sn15 reveals a genome-wide trove of candidate effector homologs, and redundancy of virulence-related functions within an accessory chromosome.</title>
        <authorList>
            <person name="Bertazzoni S."/>
            <person name="Jones D.A.B."/>
            <person name="Phan H.T."/>
            <person name="Tan K.-C."/>
            <person name="Hane J.K."/>
        </authorList>
    </citation>
    <scope>NUCLEOTIDE SEQUENCE [LARGE SCALE GENOMIC DNA]</scope>
    <source>
        <strain evidence="4">SN15 / ATCC MYA-4574 / FGSC 10173)</strain>
    </source>
</reference>
<dbReference type="InterPro" id="IPR008942">
    <property type="entry name" value="ENTH_VHS"/>
</dbReference>
<evidence type="ECO:0000313" key="4">
    <source>
        <dbReference type="Proteomes" id="UP000663193"/>
    </source>
</evidence>
<feature type="domain" description="CID" evidence="2">
    <location>
        <begin position="52"/>
        <end position="217"/>
    </location>
</feature>
<keyword evidence="4" id="KW-1185">Reference proteome</keyword>
<dbReference type="EMBL" id="CP069040">
    <property type="protein sequence ID" value="QRD05198.1"/>
    <property type="molecule type" value="Genomic_DNA"/>
</dbReference>
<dbReference type="Proteomes" id="UP000663193">
    <property type="component" value="Chromosome 18"/>
</dbReference>